<dbReference type="GO" id="GO:0003677">
    <property type="term" value="F:DNA binding"/>
    <property type="evidence" value="ECO:0007669"/>
    <property type="project" value="UniProtKB-KW"/>
</dbReference>
<comment type="similarity">
    <text evidence="1">Belongs to the DNA polymerase type-B family.</text>
</comment>
<dbReference type="AlphaFoldDB" id="A0A5Q0N423"/>
<dbReference type="GeneID" id="42437580"/>
<evidence type="ECO:0000256" key="7">
    <source>
        <dbReference type="ARBA" id="ARBA00023125"/>
    </source>
</evidence>
<protein>
    <recommendedName>
        <fullName evidence="2">DNA-directed DNA polymerase</fullName>
        <ecNumber evidence="2">2.7.7.7</ecNumber>
    </recommendedName>
</protein>
<feature type="domain" description="DNA-directed DNA polymerase family B mitochondria/virus" evidence="9">
    <location>
        <begin position="227"/>
        <end position="304"/>
    </location>
</feature>
<keyword evidence="3" id="KW-0808">Transferase</keyword>
<dbReference type="RefSeq" id="YP_009710568.1">
    <property type="nucleotide sequence ID" value="NC_045194.1"/>
</dbReference>
<keyword evidence="10" id="KW-0496">Mitochondrion</keyword>
<dbReference type="EC" id="2.7.7.7" evidence="2"/>
<evidence type="ECO:0000256" key="8">
    <source>
        <dbReference type="ARBA" id="ARBA00049244"/>
    </source>
</evidence>
<dbReference type="Pfam" id="PF03175">
    <property type="entry name" value="DNA_pol_B_2"/>
    <property type="match status" value="1"/>
</dbReference>
<evidence type="ECO:0000256" key="4">
    <source>
        <dbReference type="ARBA" id="ARBA00022695"/>
    </source>
</evidence>
<evidence type="ECO:0000256" key="1">
    <source>
        <dbReference type="ARBA" id="ARBA00005755"/>
    </source>
</evidence>
<evidence type="ECO:0000256" key="6">
    <source>
        <dbReference type="ARBA" id="ARBA00022932"/>
    </source>
</evidence>
<dbReference type="EMBL" id="MK993554">
    <property type="protein sequence ID" value="QFZ98517.1"/>
    <property type="molecule type" value="Genomic_DNA"/>
</dbReference>
<gene>
    <name evidence="10" type="primary">orf304</name>
</gene>
<dbReference type="SUPFAM" id="SSF53098">
    <property type="entry name" value="Ribonuclease H-like"/>
    <property type="match status" value="1"/>
</dbReference>
<dbReference type="GO" id="GO:0006260">
    <property type="term" value="P:DNA replication"/>
    <property type="evidence" value="ECO:0007669"/>
    <property type="project" value="UniProtKB-KW"/>
</dbReference>
<evidence type="ECO:0000259" key="9">
    <source>
        <dbReference type="Pfam" id="PF03175"/>
    </source>
</evidence>
<organism evidence="10">
    <name type="scientific">Amanita pseudoporphyria</name>
    <dbReference type="NCBI Taxonomy" id="67725"/>
    <lineage>
        <taxon>Eukaryota</taxon>
        <taxon>Fungi</taxon>
        <taxon>Dikarya</taxon>
        <taxon>Basidiomycota</taxon>
        <taxon>Agaricomycotina</taxon>
        <taxon>Agaricomycetes</taxon>
        <taxon>Agaricomycetidae</taxon>
        <taxon>Agaricales</taxon>
        <taxon>Pluteineae</taxon>
        <taxon>Amanitaceae</taxon>
        <taxon>Amanita</taxon>
    </lineage>
</organism>
<comment type="catalytic activity">
    <reaction evidence="8">
        <text>DNA(n) + a 2'-deoxyribonucleoside 5'-triphosphate = DNA(n+1) + diphosphate</text>
        <dbReference type="Rhea" id="RHEA:22508"/>
        <dbReference type="Rhea" id="RHEA-COMP:17339"/>
        <dbReference type="Rhea" id="RHEA-COMP:17340"/>
        <dbReference type="ChEBI" id="CHEBI:33019"/>
        <dbReference type="ChEBI" id="CHEBI:61560"/>
        <dbReference type="ChEBI" id="CHEBI:173112"/>
        <dbReference type="EC" id="2.7.7.7"/>
    </reaction>
</comment>
<geneLocation type="mitochondrion" evidence="10"/>
<sequence>MNPLSIFKIPLLYSGSHQFHIDFVKLNNNVSEDTNLSSYYIKYKILYNTINPLECEVKIVLQEDPSITIYKLKDKLITVPKLEINEILVERTVMSKLNEVYIIDTLTNQILIVKKYNQQKVKGFLSVIKTDKNFTKKYDHNLRKFIVMDIESITNTDILKKDGDFVYFDPIIISAYDFLNNKIYCRWLRNVHDNMNSSNNFNNSYIEGLDNRISLLAEFISQFLDSKYHKYTIYAHNLSTFDIIFILKSLVLLTKRADLKLEPVMRGNKLISLKVRFGKIGNSYRYYIEFHDSLQILLSSLDKL</sequence>
<dbReference type="GO" id="GO:0000166">
    <property type="term" value="F:nucleotide binding"/>
    <property type="evidence" value="ECO:0007669"/>
    <property type="project" value="InterPro"/>
</dbReference>
<keyword evidence="6" id="KW-0239">DNA-directed DNA polymerase</keyword>
<evidence type="ECO:0000256" key="2">
    <source>
        <dbReference type="ARBA" id="ARBA00012417"/>
    </source>
</evidence>
<name>A0A5Q0N423_9AGAR</name>
<proteinExistence type="inferred from homology"/>
<accession>A0A5Q0N423</accession>
<keyword evidence="7" id="KW-0238">DNA-binding</keyword>
<keyword evidence="5" id="KW-0235">DNA replication</keyword>
<evidence type="ECO:0000313" key="10">
    <source>
        <dbReference type="EMBL" id="QFZ98517.1"/>
    </source>
</evidence>
<dbReference type="GO" id="GO:0003887">
    <property type="term" value="F:DNA-directed DNA polymerase activity"/>
    <property type="evidence" value="ECO:0007669"/>
    <property type="project" value="UniProtKB-KW"/>
</dbReference>
<keyword evidence="4" id="KW-0548">Nucleotidyltransferase</keyword>
<evidence type="ECO:0000256" key="5">
    <source>
        <dbReference type="ARBA" id="ARBA00022705"/>
    </source>
</evidence>
<reference evidence="10" key="1">
    <citation type="journal article" name="Front. Microbiol.">
        <title>Comparative Mitogenome Analysis Reveals Mitochondrial Genome Differentiation in Ectomycorrhizal and Asymbiotic Amanita Species.</title>
        <authorList>
            <person name="Li Q."/>
            <person name="He X."/>
            <person name="Ren Y."/>
            <person name="Xiong C."/>
            <person name="Jin X."/>
            <person name="Peng L."/>
            <person name="Huang W."/>
        </authorList>
    </citation>
    <scope>NUCLEOTIDE SEQUENCE</scope>
</reference>
<dbReference type="InterPro" id="IPR004868">
    <property type="entry name" value="DNA-dir_DNA_pol_B_mt/vir"/>
</dbReference>
<dbReference type="InterPro" id="IPR012337">
    <property type="entry name" value="RNaseH-like_sf"/>
</dbReference>
<evidence type="ECO:0000256" key="3">
    <source>
        <dbReference type="ARBA" id="ARBA00022679"/>
    </source>
</evidence>